<evidence type="ECO:0000259" key="4">
    <source>
        <dbReference type="PROSITE" id="PS50174"/>
    </source>
</evidence>
<gene>
    <name evidence="5" type="primary">BnaC09g12510D</name>
    <name evidence="5" type="ORF">GSBRNA2T00000050001</name>
</gene>
<accession>A0A078F1K4</accession>
<evidence type="ECO:0000256" key="3">
    <source>
        <dbReference type="SAM" id="MobiDB-lite"/>
    </source>
</evidence>
<organism evidence="5 6">
    <name type="scientific">Brassica napus</name>
    <name type="common">Rape</name>
    <dbReference type="NCBI Taxonomy" id="3708"/>
    <lineage>
        <taxon>Eukaryota</taxon>
        <taxon>Viridiplantae</taxon>
        <taxon>Streptophyta</taxon>
        <taxon>Embryophyta</taxon>
        <taxon>Tracheophyta</taxon>
        <taxon>Spermatophyta</taxon>
        <taxon>Magnoliopsida</taxon>
        <taxon>eudicotyledons</taxon>
        <taxon>Gunneridae</taxon>
        <taxon>Pentapetalae</taxon>
        <taxon>rosids</taxon>
        <taxon>malvids</taxon>
        <taxon>Brassicales</taxon>
        <taxon>Brassicaceae</taxon>
        <taxon>Brassiceae</taxon>
        <taxon>Brassica</taxon>
    </lineage>
</organism>
<dbReference type="PANTHER" id="PTHR23149:SF9">
    <property type="entry name" value="G PATCH DOMAIN-CONTAINING PROTEIN 4"/>
    <property type="match status" value="1"/>
</dbReference>
<reference evidence="5 6" key="1">
    <citation type="journal article" date="2014" name="Science">
        <title>Plant genetics. Early allopolyploid evolution in the post-Neolithic Brassica napus oilseed genome.</title>
        <authorList>
            <person name="Chalhoub B."/>
            <person name="Denoeud F."/>
            <person name="Liu S."/>
            <person name="Parkin I.A."/>
            <person name="Tang H."/>
            <person name="Wang X."/>
            <person name="Chiquet J."/>
            <person name="Belcram H."/>
            <person name="Tong C."/>
            <person name="Samans B."/>
            <person name="Correa M."/>
            <person name="Da Silva C."/>
            <person name="Just J."/>
            <person name="Falentin C."/>
            <person name="Koh C.S."/>
            <person name="Le Clainche I."/>
            <person name="Bernard M."/>
            <person name="Bento P."/>
            <person name="Noel B."/>
            <person name="Labadie K."/>
            <person name="Alberti A."/>
            <person name="Charles M."/>
            <person name="Arnaud D."/>
            <person name="Guo H."/>
            <person name="Daviaud C."/>
            <person name="Alamery S."/>
            <person name="Jabbari K."/>
            <person name="Zhao M."/>
            <person name="Edger P.P."/>
            <person name="Chelaifa H."/>
            <person name="Tack D."/>
            <person name="Lassalle G."/>
            <person name="Mestiri I."/>
            <person name="Schnel N."/>
            <person name="Le Paslier M.C."/>
            <person name="Fan G."/>
            <person name="Renault V."/>
            <person name="Bayer P.E."/>
            <person name="Golicz A.A."/>
            <person name="Manoli S."/>
            <person name="Lee T.H."/>
            <person name="Thi V.H."/>
            <person name="Chalabi S."/>
            <person name="Hu Q."/>
            <person name="Fan C."/>
            <person name="Tollenaere R."/>
            <person name="Lu Y."/>
            <person name="Battail C."/>
            <person name="Shen J."/>
            <person name="Sidebottom C.H."/>
            <person name="Wang X."/>
            <person name="Canaguier A."/>
            <person name="Chauveau A."/>
            <person name="Berard A."/>
            <person name="Deniot G."/>
            <person name="Guan M."/>
            <person name="Liu Z."/>
            <person name="Sun F."/>
            <person name="Lim Y.P."/>
            <person name="Lyons E."/>
            <person name="Town C.D."/>
            <person name="Bancroft I."/>
            <person name="Wang X."/>
            <person name="Meng J."/>
            <person name="Ma J."/>
            <person name="Pires J.C."/>
            <person name="King G.J."/>
            <person name="Brunel D."/>
            <person name="Delourme R."/>
            <person name="Renard M."/>
            <person name="Aury J.M."/>
            <person name="Adams K.L."/>
            <person name="Batley J."/>
            <person name="Snowdon R.J."/>
            <person name="Tost J."/>
            <person name="Edwards D."/>
            <person name="Zhou Y."/>
            <person name="Hua W."/>
            <person name="Sharpe A.G."/>
            <person name="Paterson A.H."/>
            <person name="Guan C."/>
            <person name="Wincker P."/>
        </authorList>
    </citation>
    <scope>NUCLEOTIDE SEQUENCE [LARGE SCALE GENOMIC DNA]</scope>
    <source>
        <strain evidence="6">cv. Darmor-bzh</strain>
    </source>
</reference>
<dbReference type="InterPro" id="IPR000467">
    <property type="entry name" value="G_patch_dom"/>
</dbReference>
<dbReference type="GO" id="GO:0005730">
    <property type="term" value="C:nucleolus"/>
    <property type="evidence" value="ECO:0000318"/>
    <property type="project" value="GO_Central"/>
</dbReference>
<dbReference type="PaxDb" id="3708-A0A078F1K4"/>
<dbReference type="PANTHER" id="PTHR23149">
    <property type="entry name" value="G PATCH DOMAIN CONTAINING PROTEIN"/>
    <property type="match status" value="1"/>
</dbReference>
<dbReference type="OMA" id="NERTMFY"/>
<keyword evidence="2" id="KW-0539">Nucleus</keyword>
<evidence type="ECO:0000256" key="2">
    <source>
        <dbReference type="ARBA" id="ARBA00023242"/>
    </source>
</evidence>
<feature type="compositionally biased region" description="Acidic residues" evidence="3">
    <location>
        <begin position="259"/>
        <end position="281"/>
    </location>
</feature>
<keyword evidence="6" id="KW-1185">Reference proteome</keyword>
<protein>
    <submittedName>
        <fullName evidence="5">BnaC09g12510D protein</fullName>
    </submittedName>
</protein>
<dbReference type="InterPro" id="IPR050656">
    <property type="entry name" value="PINX1"/>
</dbReference>
<dbReference type="PROSITE" id="PS50174">
    <property type="entry name" value="G_PATCH"/>
    <property type="match status" value="1"/>
</dbReference>
<dbReference type="SMART" id="SM00443">
    <property type="entry name" value="G_patch"/>
    <property type="match status" value="1"/>
</dbReference>
<dbReference type="Pfam" id="PF01585">
    <property type="entry name" value="G-patch"/>
    <property type="match status" value="1"/>
</dbReference>
<dbReference type="EMBL" id="LK031985">
    <property type="protein sequence ID" value="CDY08345.1"/>
    <property type="molecule type" value="Genomic_DNA"/>
</dbReference>
<evidence type="ECO:0000256" key="1">
    <source>
        <dbReference type="ARBA" id="ARBA00004123"/>
    </source>
</evidence>
<sequence length="401" mass="44852">MAAPEAPVKYVGILKESAAFRLMKSMGWEEGEGLGKDKQGIKGYVRVKNKQDTTAGVGVDKPNPWAFDTTQFDNILKKLKVQAAPSKKDDAESEDEAVKSEPAVSKVAKVTRPQGRLYKRREKGKLVNSYSSKDLEGILVKRTEDPSPAVCDIADTMEIEIISEDQHASVKEQKIEEPSSDWWGFKSGFVSGGLLGAKSGKKKSSKSNERKMFCEDDQENLYNMVQDKATAGKQGLGIKDRPKKIAGVRYQGKKTSFDNSDDDDDDDDEEEEEESEEDDDKDSVIENSLPAKRKREESEEEEDNKDSVIENSLPAKRKRDEIIEPKIKLKNLCKQILKKVAGSSGSMKLKQLKSMIDEQAPSILSEFSSRKDAIAYLKLKLERSEKFIVEGKKISLVSKKK</sequence>
<feature type="region of interest" description="Disordered" evidence="3">
    <location>
        <begin position="191"/>
        <end position="212"/>
    </location>
</feature>
<feature type="region of interest" description="Disordered" evidence="3">
    <location>
        <begin position="83"/>
        <end position="112"/>
    </location>
</feature>
<dbReference type="InterPro" id="IPR058719">
    <property type="entry name" value="WHD_LYAR"/>
</dbReference>
<feature type="region of interest" description="Disordered" evidence="3">
    <location>
        <begin position="225"/>
        <end position="317"/>
    </location>
</feature>
<dbReference type="STRING" id="3708.A0A078F1K4"/>
<dbReference type="Gramene" id="CDY08345">
    <property type="protein sequence ID" value="CDY08345"/>
    <property type="gene ID" value="GSBRNA2T00000050001"/>
</dbReference>
<dbReference type="Pfam" id="PF25879">
    <property type="entry name" value="WHD_LYAR"/>
    <property type="match status" value="1"/>
</dbReference>
<evidence type="ECO:0000313" key="6">
    <source>
        <dbReference type="Proteomes" id="UP000028999"/>
    </source>
</evidence>
<dbReference type="GO" id="GO:0003676">
    <property type="term" value="F:nucleic acid binding"/>
    <property type="evidence" value="ECO:0007669"/>
    <property type="project" value="InterPro"/>
</dbReference>
<comment type="subcellular location">
    <subcellularLocation>
        <location evidence="1">Nucleus</location>
    </subcellularLocation>
</comment>
<dbReference type="AlphaFoldDB" id="A0A078F1K4"/>
<name>A0A078F1K4_BRANA</name>
<proteinExistence type="predicted"/>
<feature type="domain" description="G-patch" evidence="4">
    <location>
        <begin position="15"/>
        <end position="62"/>
    </location>
</feature>
<evidence type="ECO:0000313" key="5">
    <source>
        <dbReference type="EMBL" id="CDY08345.1"/>
    </source>
</evidence>
<dbReference type="Proteomes" id="UP000028999">
    <property type="component" value="Unassembled WGS sequence"/>
</dbReference>